<accession>A0A7U2HVR1</accession>
<evidence type="ECO:0000256" key="1">
    <source>
        <dbReference type="SAM" id="MobiDB-lite"/>
    </source>
</evidence>
<dbReference type="VEuPathDB" id="FungiDB:JI435_038670"/>
<reference evidence="3" key="1">
    <citation type="journal article" date="2021" name="BMC Genomics">
        <title>Chromosome-level genome assembly and manually-curated proteome of model necrotroph Parastagonospora nodorum Sn15 reveals a genome-wide trove of candidate effector homologs, and redundancy of virulence-related functions within an accessory chromosome.</title>
        <authorList>
            <person name="Bertazzoni S."/>
            <person name="Jones D.A.B."/>
            <person name="Phan H.T."/>
            <person name="Tan K.-C."/>
            <person name="Hane J.K."/>
        </authorList>
    </citation>
    <scope>NUCLEOTIDE SEQUENCE [LARGE SCALE GENOMIC DNA]</scope>
    <source>
        <strain evidence="3">SN15 / ATCC MYA-4574 / FGSC 10173)</strain>
    </source>
</reference>
<keyword evidence="3" id="KW-1185">Reference proteome</keyword>
<proteinExistence type="predicted"/>
<dbReference type="AlphaFoldDB" id="A0A7U2HVR1"/>
<sequence length="135" mass="15716">MSLLELMRAELKASMALNKPHDDPDKWFEAFDTWFYAKRDKEHAQNKPRAPPRMRAEDMMDMKPENTKQQKGRAERKMERKEEVKALEAEIKARTGIEDLDYGPLSQASAGVDNSKAYEMKRRLAMKEERNAVGE</sequence>
<dbReference type="EMBL" id="CP069025">
    <property type="protein sequence ID" value="QRC93660.1"/>
    <property type="molecule type" value="Genomic_DNA"/>
</dbReference>
<feature type="compositionally biased region" description="Basic and acidic residues" evidence="1">
    <location>
        <begin position="54"/>
        <end position="81"/>
    </location>
</feature>
<organism evidence="2 3">
    <name type="scientific">Phaeosphaeria nodorum (strain SN15 / ATCC MYA-4574 / FGSC 10173)</name>
    <name type="common">Glume blotch fungus</name>
    <name type="synonym">Parastagonospora nodorum</name>
    <dbReference type="NCBI Taxonomy" id="321614"/>
    <lineage>
        <taxon>Eukaryota</taxon>
        <taxon>Fungi</taxon>
        <taxon>Dikarya</taxon>
        <taxon>Ascomycota</taxon>
        <taxon>Pezizomycotina</taxon>
        <taxon>Dothideomycetes</taxon>
        <taxon>Pleosporomycetidae</taxon>
        <taxon>Pleosporales</taxon>
        <taxon>Pleosporineae</taxon>
        <taxon>Phaeosphaeriaceae</taxon>
        <taxon>Parastagonospora</taxon>
    </lineage>
</organism>
<protein>
    <submittedName>
        <fullName evidence="2">Uncharacterized protein</fullName>
    </submittedName>
</protein>
<evidence type="ECO:0000313" key="3">
    <source>
        <dbReference type="Proteomes" id="UP000663193"/>
    </source>
</evidence>
<name>A0A7U2HVR1_PHANO</name>
<gene>
    <name evidence="2" type="ORF">JI435_038670</name>
</gene>
<feature type="region of interest" description="Disordered" evidence="1">
    <location>
        <begin position="41"/>
        <end position="81"/>
    </location>
</feature>
<dbReference type="Proteomes" id="UP000663193">
    <property type="component" value="Chromosome 3"/>
</dbReference>
<dbReference type="RefSeq" id="XP_001794412.1">
    <property type="nucleotide sequence ID" value="XM_001794360.1"/>
</dbReference>
<evidence type="ECO:0000313" key="2">
    <source>
        <dbReference type="EMBL" id="QRC93660.1"/>
    </source>
</evidence>
<dbReference type="KEGG" id="pno:SNOG_03867"/>